<dbReference type="EMBL" id="JSVA01000017">
    <property type="protein sequence ID" value="KOF01950.1"/>
    <property type="molecule type" value="Genomic_DNA"/>
</dbReference>
<comment type="caution">
    <text evidence="1">The sequence shown here is derived from an EMBL/GenBank/DDBJ whole genome shotgun (WGS) entry which is preliminary data.</text>
</comment>
<dbReference type="PATRIC" id="fig|1566026.4.peg.1216"/>
<accession>A0A0L8AIG2</accession>
<name>A0A0L8AIG2_9BACT</name>
<evidence type="ECO:0000313" key="2">
    <source>
        <dbReference type="Proteomes" id="UP000036908"/>
    </source>
</evidence>
<organism evidence="1 2">
    <name type="scientific">Roseivirga seohaensis subsp. aquiponti</name>
    <dbReference type="NCBI Taxonomy" id="1566026"/>
    <lineage>
        <taxon>Bacteria</taxon>
        <taxon>Pseudomonadati</taxon>
        <taxon>Bacteroidota</taxon>
        <taxon>Cytophagia</taxon>
        <taxon>Cytophagales</taxon>
        <taxon>Roseivirgaceae</taxon>
        <taxon>Roseivirga</taxon>
    </lineage>
</organism>
<sequence length="67" mass="7317">MRIIGEKLSQKEMLEVKGGAWSCRCLHNEFTFNCDTIADCQTIVNSSCTNGEGKDATCRGGGEETIE</sequence>
<gene>
    <name evidence="1" type="ORF">OB69_14525</name>
</gene>
<proteinExistence type="predicted"/>
<evidence type="ECO:0000313" key="1">
    <source>
        <dbReference type="EMBL" id="KOF01950.1"/>
    </source>
</evidence>
<reference evidence="2" key="1">
    <citation type="submission" date="2014-11" db="EMBL/GenBank/DDBJ databases">
        <title>Genome sequencing of Roseivirga sp. D-25.</title>
        <authorList>
            <person name="Selvaratnam C."/>
            <person name="Thevarajoo S."/>
            <person name="Goh K.M."/>
            <person name="Eee R."/>
            <person name="Chan K.-G."/>
            <person name="Chong C.S."/>
        </authorList>
    </citation>
    <scope>NUCLEOTIDE SEQUENCE [LARGE SCALE GENOMIC DNA]</scope>
    <source>
        <strain evidence="2">D-25</strain>
    </source>
</reference>
<evidence type="ECO:0008006" key="3">
    <source>
        <dbReference type="Google" id="ProtNLM"/>
    </source>
</evidence>
<dbReference type="Proteomes" id="UP000036908">
    <property type="component" value="Unassembled WGS sequence"/>
</dbReference>
<keyword evidence="2" id="KW-1185">Reference proteome</keyword>
<dbReference type="AlphaFoldDB" id="A0A0L8AIG2"/>
<protein>
    <recommendedName>
        <fullName evidence="3">Bacteriocin</fullName>
    </recommendedName>
</protein>